<dbReference type="Pfam" id="PF00871">
    <property type="entry name" value="Acetate_kinase"/>
    <property type="match status" value="1"/>
</dbReference>
<keyword evidence="8 9" id="KW-0460">Magnesium</keyword>
<keyword evidence="4 9" id="KW-0479">Metal-binding</keyword>
<feature type="binding site" evidence="9">
    <location>
        <position position="396"/>
    </location>
    <ligand>
        <name>Mg(2+)</name>
        <dbReference type="ChEBI" id="CHEBI:18420"/>
    </ligand>
</feature>
<feature type="site" description="Transition state stabilizer" evidence="9">
    <location>
        <position position="197"/>
    </location>
</feature>
<feature type="binding site" evidence="9">
    <location>
        <position position="24"/>
    </location>
    <ligand>
        <name>Mg(2+)</name>
        <dbReference type="ChEBI" id="CHEBI:18420"/>
    </ligand>
</feature>
<keyword evidence="7 9" id="KW-0067">ATP-binding</keyword>
<dbReference type="EMBL" id="BASM01000030">
    <property type="protein sequence ID" value="GAD27529.1"/>
    <property type="molecule type" value="Genomic_DNA"/>
</dbReference>
<feature type="site" description="Transition state stabilizer" evidence="9">
    <location>
        <position position="257"/>
    </location>
</feature>
<dbReference type="InterPro" id="IPR023865">
    <property type="entry name" value="Aliphatic_acid_kinase_CS"/>
</dbReference>
<comment type="similarity">
    <text evidence="1 9 10">Belongs to the acetokinase family.</text>
</comment>
<evidence type="ECO:0000313" key="12">
    <source>
        <dbReference type="Proteomes" id="UP000018209"/>
    </source>
</evidence>
<feature type="binding site" evidence="9">
    <location>
        <position position="31"/>
    </location>
    <ligand>
        <name>ATP</name>
        <dbReference type="ChEBI" id="CHEBI:30616"/>
    </ligand>
</feature>
<dbReference type="InterPro" id="IPR004372">
    <property type="entry name" value="Ac/propionate_kinase"/>
</dbReference>
<name>A0ABQ0IZ89_GLUTH</name>
<feature type="binding site" evidence="9">
    <location>
        <begin position="299"/>
        <end position="301"/>
    </location>
    <ligand>
        <name>ATP</name>
        <dbReference type="ChEBI" id="CHEBI:30616"/>
    </ligand>
</feature>
<comment type="function">
    <text evidence="9">Catalyzes the formation of acetyl phosphate from acetate and ATP. Can also catalyze the reverse reaction.</text>
</comment>
<evidence type="ECO:0000256" key="3">
    <source>
        <dbReference type="ARBA" id="ARBA00022679"/>
    </source>
</evidence>
<keyword evidence="6 9" id="KW-0418">Kinase</keyword>
<dbReference type="Proteomes" id="UP000018209">
    <property type="component" value="Unassembled WGS sequence"/>
</dbReference>
<comment type="pathway">
    <text evidence="9">Metabolic intermediate biosynthesis; acetyl-CoA biosynthesis; acetyl-CoA from acetate: step 1/2.</text>
</comment>
<feature type="binding site" evidence="9">
    <location>
        <begin position="345"/>
        <end position="349"/>
    </location>
    <ligand>
        <name>ATP</name>
        <dbReference type="ChEBI" id="CHEBI:30616"/>
    </ligand>
</feature>
<dbReference type="PROSITE" id="PS01076">
    <property type="entry name" value="ACETATE_KINASE_2"/>
    <property type="match status" value="1"/>
</dbReference>
<evidence type="ECO:0000256" key="8">
    <source>
        <dbReference type="ARBA" id="ARBA00022842"/>
    </source>
</evidence>
<evidence type="ECO:0000313" key="11">
    <source>
        <dbReference type="EMBL" id="GAD27529.1"/>
    </source>
</evidence>
<keyword evidence="5 9" id="KW-0547">Nucleotide-binding</keyword>
<evidence type="ECO:0000256" key="6">
    <source>
        <dbReference type="ARBA" id="ARBA00022777"/>
    </source>
</evidence>
<organism evidence="11 12">
    <name type="scientific">Gluconobacter thailandicus NBRC 3257</name>
    <dbReference type="NCBI Taxonomy" id="1381097"/>
    <lineage>
        <taxon>Bacteria</taxon>
        <taxon>Pseudomonadati</taxon>
        <taxon>Pseudomonadota</taxon>
        <taxon>Alphaproteobacteria</taxon>
        <taxon>Acetobacterales</taxon>
        <taxon>Acetobacteraceae</taxon>
        <taxon>Gluconobacter</taxon>
    </lineage>
</organism>
<protein>
    <recommendedName>
        <fullName evidence="9">Acetate kinase</fullName>
        <ecNumber evidence="9">2.7.2.1</ecNumber>
    </recommendedName>
    <alternativeName>
        <fullName evidence="9">Acetokinase</fullName>
    </alternativeName>
</protein>
<keyword evidence="12" id="KW-1185">Reference proteome</keyword>
<dbReference type="Gene3D" id="3.30.420.40">
    <property type="match status" value="2"/>
</dbReference>
<gene>
    <name evidence="9" type="primary">ackA</name>
    <name evidence="11" type="ORF">NBRC3257_2528</name>
</gene>
<dbReference type="PANTHER" id="PTHR21060">
    <property type="entry name" value="ACETATE KINASE"/>
    <property type="match status" value="1"/>
</dbReference>
<dbReference type="HAMAP" id="MF_00020">
    <property type="entry name" value="Acetate_kinase"/>
    <property type="match status" value="1"/>
</dbReference>
<comment type="catalytic activity">
    <reaction evidence="9">
        <text>acetate + ATP = acetyl phosphate + ADP</text>
        <dbReference type="Rhea" id="RHEA:11352"/>
        <dbReference type="ChEBI" id="CHEBI:22191"/>
        <dbReference type="ChEBI" id="CHEBI:30089"/>
        <dbReference type="ChEBI" id="CHEBI:30616"/>
        <dbReference type="ChEBI" id="CHEBI:456216"/>
        <dbReference type="EC" id="2.7.2.1"/>
    </reaction>
</comment>
<dbReference type="EC" id="2.7.2.1" evidence="9"/>
<proteinExistence type="inferred from homology"/>
<feature type="binding site" evidence="9">
    <location>
        <position position="109"/>
    </location>
    <ligand>
        <name>substrate</name>
    </ligand>
</feature>
<dbReference type="SUPFAM" id="SSF53067">
    <property type="entry name" value="Actin-like ATPase domain"/>
    <property type="match status" value="2"/>
</dbReference>
<evidence type="ECO:0000256" key="4">
    <source>
        <dbReference type="ARBA" id="ARBA00022723"/>
    </source>
</evidence>
<dbReference type="PANTHER" id="PTHR21060:SF21">
    <property type="entry name" value="ACETATE KINASE"/>
    <property type="match status" value="1"/>
</dbReference>
<comment type="subcellular location">
    <subcellularLocation>
        <location evidence="9">Cytoplasm</location>
    </subcellularLocation>
</comment>
<dbReference type="NCBIfam" id="TIGR00016">
    <property type="entry name" value="ackA"/>
    <property type="match status" value="1"/>
</dbReference>
<comment type="subunit">
    <text evidence="9">Homodimer.</text>
</comment>
<keyword evidence="3 9" id="KW-0808">Transferase</keyword>
<evidence type="ECO:0000256" key="5">
    <source>
        <dbReference type="ARBA" id="ARBA00022741"/>
    </source>
</evidence>
<evidence type="ECO:0000256" key="1">
    <source>
        <dbReference type="ARBA" id="ARBA00008748"/>
    </source>
</evidence>
<comment type="caution">
    <text evidence="11">The sequence shown here is derived from an EMBL/GenBank/DDBJ whole genome shotgun (WGS) entry which is preliminary data.</text>
</comment>
<feature type="binding site" evidence="9">
    <location>
        <begin position="224"/>
        <end position="228"/>
    </location>
    <ligand>
        <name>ATP</name>
        <dbReference type="ChEBI" id="CHEBI:30616"/>
    </ligand>
</feature>
<evidence type="ECO:0000256" key="10">
    <source>
        <dbReference type="RuleBase" id="RU003835"/>
    </source>
</evidence>
<evidence type="ECO:0000256" key="7">
    <source>
        <dbReference type="ARBA" id="ARBA00022840"/>
    </source>
</evidence>
<keyword evidence="2 9" id="KW-0963">Cytoplasm</keyword>
<evidence type="ECO:0000256" key="2">
    <source>
        <dbReference type="ARBA" id="ARBA00022490"/>
    </source>
</evidence>
<feature type="active site" description="Proton donor/acceptor" evidence="9">
    <location>
        <position position="166"/>
    </location>
</feature>
<dbReference type="GO" id="GO:0016301">
    <property type="term" value="F:kinase activity"/>
    <property type="evidence" value="ECO:0007669"/>
    <property type="project" value="UniProtKB-KW"/>
</dbReference>
<accession>A0ABQ0IZ89</accession>
<comment type="cofactor">
    <cofactor evidence="9">
        <name>Mg(2+)</name>
        <dbReference type="ChEBI" id="CHEBI:18420"/>
    </cofactor>
    <cofactor evidence="9">
        <name>Mn(2+)</name>
        <dbReference type="ChEBI" id="CHEBI:29035"/>
    </cofactor>
    <text evidence="9">Mg(2+). Can also accept Mn(2+).</text>
</comment>
<dbReference type="InterPro" id="IPR043129">
    <property type="entry name" value="ATPase_NBD"/>
</dbReference>
<dbReference type="PIRSF" id="PIRSF000722">
    <property type="entry name" value="Acetate_prop_kin"/>
    <property type="match status" value="1"/>
</dbReference>
<sequence>MMQEHGKETDLMLPTATGAILVLNAGSSSVKFALFSEGGVHASRLVSGELEGIGEKPRLIARGEKAEILVDQELTPDARENAHDTAIKALIAWLEAHLGLETLRAVGHRVVHGGPDFVSPVLIDDDVLARLDKMTSFAPLHQPGCLAPIHALQRIYPDLPQIACFDTAFHRTMPAVAQNLPLPCSYAEKGIRRYGFHGLSYEHIARYLGSKHHNLARARVLAAHIGNGASLCALRHGVSIDTTMGFSVLDGLVMGTRTGAIDPGVLLYMLREEQLSPQEIENLLYHKSGLLGVSGRAGDMRTLREHPYDPAVRMALDLAVYRFVQQAGAMIAALQGLDGIVFTGGIGEHDAQFRRDVCAHLAWLGVTIDVAANAVHRPLISTPESTVKVLVIPADEELSIHRHVLACIGDDAVSEPVRN</sequence>
<reference evidence="11 12" key="1">
    <citation type="submission" date="2013-08" db="EMBL/GenBank/DDBJ databases">
        <title>Gluconobacter thailandicus NBRC 3257 whole genome sequence.</title>
        <authorList>
            <person name="Matsutani M."/>
            <person name="Yakushi T."/>
            <person name="Matsushita K."/>
        </authorList>
    </citation>
    <scope>NUCLEOTIDE SEQUENCE [LARGE SCALE GENOMIC DNA]</scope>
    <source>
        <strain evidence="11 12">NBRC 3257</strain>
    </source>
</reference>
<dbReference type="PROSITE" id="PS01075">
    <property type="entry name" value="ACETATE_KINASE_1"/>
    <property type="match status" value="1"/>
</dbReference>
<dbReference type="InterPro" id="IPR000890">
    <property type="entry name" value="Aliphatic_acid_kin_short-chain"/>
</dbReference>
<dbReference type="PRINTS" id="PR00471">
    <property type="entry name" value="ACETATEKNASE"/>
</dbReference>
<evidence type="ECO:0000256" key="9">
    <source>
        <dbReference type="HAMAP-Rule" id="MF_00020"/>
    </source>
</evidence>